<evidence type="ECO:0008006" key="2">
    <source>
        <dbReference type="Google" id="ProtNLM"/>
    </source>
</evidence>
<dbReference type="EMBL" id="MLJW01000822">
    <property type="protein sequence ID" value="OIQ82283.1"/>
    <property type="molecule type" value="Genomic_DNA"/>
</dbReference>
<gene>
    <name evidence="1" type="ORF">GALL_359420</name>
</gene>
<protein>
    <recommendedName>
        <fullName evidence="2">DUF1398 domain-containing protein</fullName>
    </recommendedName>
</protein>
<proteinExistence type="predicted"/>
<comment type="caution">
    <text evidence="1">The sequence shown here is derived from an EMBL/GenBank/DDBJ whole genome shotgun (WGS) entry which is preliminary data.</text>
</comment>
<evidence type="ECO:0000313" key="1">
    <source>
        <dbReference type="EMBL" id="OIQ82283.1"/>
    </source>
</evidence>
<dbReference type="SUPFAM" id="SSF160419">
    <property type="entry name" value="YdfO-like"/>
    <property type="match status" value="1"/>
</dbReference>
<dbReference type="AlphaFoldDB" id="A0A1J5QXU5"/>
<organism evidence="1">
    <name type="scientific">mine drainage metagenome</name>
    <dbReference type="NCBI Taxonomy" id="410659"/>
    <lineage>
        <taxon>unclassified sequences</taxon>
        <taxon>metagenomes</taxon>
        <taxon>ecological metagenomes</taxon>
    </lineage>
</organism>
<reference evidence="1" key="1">
    <citation type="submission" date="2016-10" db="EMBL/GenBank/DDBJ databases">
        <title>Sequence of Gallionella enrichment culture.</title>
        <authorList>
            <person name="Poehlein A."/>
            <person name="Muehling M."/>
            <person name="Daniel R."/>
        </authorList>
    </citation>
    <scope>NUCLEOTIDE SEQUENCE</scope>
</reference>
<dbReference type="Gene3D" id="3.30.1810.10">
    <property type="entry name" value="YdfO-like"/>
    <property type="match status" value="1"/>
</dbReference>
<sequence>MDTTVILETSQRTTAGTIHFPEVVQNLLAAGVEYFHVDYIQRRSTFYSAAGEVSVTPIDLEGLPEVGADFDSAGLRANILDSQTKGQNYRDFSVRAMRHGVQGYYAFLRGRRVTYFGRSGDQHTEWFPGANPEGGAA</sequence>
<name>A0A1J5QXU5_9ZZZZ</name>
<accession>A0A1J5QXU5</accession>
<dbReference type="InterPro" id="IPR036696">
    <property type="entry name" value="YdfO-like_sf"/>
</dbReference>